<dbReference type="GO" id="GO:0016746">
    <property type="term" value="F:acyltransferase activity"/>
    <property type="evidence" value="ECO:0007669"/>
    <property type="project" value="UniProtKB-KW"/>
</dbReference>
<dbReference type="Pfam" id="PF13302">
    <property type="entry name" value="Acetyltransf_3"/>
    <property type="match status" value="1"/>
</dbReference>
<dbReference type="InterPro" id="IPR051531">
    <property type="entry name" value="N-acetyltransferase"/>
</dbReference>
<reference evidence="3" key="1">
    <citation type="journal article" date="2019" name="Int. J. Syst. Evol. Microbiol.">
        <title>The Global Catalogue of Microorganisms (GCM) 10K type strain sequencing project: providing services to taxonomists for standard genome sequencing and annotation.</title>
        <authorList>
            <consortium name="The Broad Institute Genomics Platform"/>
            <consortium name="The Broad Institute Genome Sequencing Center for Infectious Disease"/>
            <person name="Wu L."/>
            <person name="Ma J."/>
        </authorList>
    </citation>
    <scope>NUCLEOTIDE SEQUENCE [LARGE SCALE GENOMIC DNA]</scope>
    <source>
        <strain evidence="3">KCTC 42953</strain>
    </source>
</reference>
<feature type="domain" description="N-acetyltransferase" evidence="1">
    <location>
        <begin position="10"/>
        <end position="171"/>
    </location>
</feature>
<evidence type="ECO:0000313" key="3">
    <source>
        <dbReference type="Proteomes" id="UP001595533"/>
    </source>
</evidence>
<evidence type="ECO:0000313" key="2">
    <source>
        <dbReference type="EMBL" id="MFC3195147.1"/>
    </source>
</evidence>
<dbReference type="EC" id="2.3.-.-" evidence="2"/>
<comment type="caution">
    <text evidence="2">The sequence shown here is derived from an EMBL/GenBank/DDBJ whole genome shotgun (WGS) entry which is preliminary data.</text>
</comment>
<name>A0ABV7JIF0_9GAMM</name>
<accession>A0ABV7JIF0</accession>
<dbReference type="PROSITE" id="PS51186">
    <property type="entry name" value="GNAT"/>
    <property type="match status" value="1"/>
</dbReference>
<dbReference type="Gene3D" id="3.40.630.30">
    <property type="match status" value="1"/>
</dbReference>
<sequence>MAHIISTKRLHLSELDDGDVAFIHQLFNDPDCIRFIGDRGLHTLDDALGYLKDKLIHSYRTHGYGLYKVTRQYDPQPLGICGLVKRDADNPPDIGFAFLPAYRNGGYCTEASQAIMQWAADQQISPVILAYTNPDNLASIRVLEKIGLHKQAITTLPGQDFESLILSTELPEKTN</sequence>
<dbReference type="InterPro" id="IPR016181">
    <property type="entry name" value="Acyl_CoA_acyltransferase"/>
</dbReference>
<dbReference type="Proteomes" id="UP001595533">
    <property type="component" value="Unassembled WGS sequence"/>
</dbReference>
<keyword evidence="2" id="KW-0012">Acyltransferase</keyword>
<dbReference type="RefSeq" id="WP_077411764.1">
    <property type="nucleotide sequence ID" value="NZ_JBHRTS010000007.1"/>
</dbReference>
<protein>
    <submittedName>
        <fullName evidence="2">GNAT family N-acetyltransferase</fullName>
        <ecNumber evidence="2">2.3.-.-</ecNumber>
    </submittedName>
</protein>
<dbReference type="PANTHER" id="PTHR43792">
    <property type="entry name" value="GNAT FAMILY, PUTATIVE (AFU_ORTHOLOGUE AFUA_3G00765)-RELATED-RELATED"/>
    <property type="match status" value="1"/>
</dbReference>
<dbReference type="EMBL" id="JBHRTS010000007">
    <property type="protein sequence ID" value="MFC3195147.1"/>
    <property type="molecule type" value="Genomic_DNA"/>
</dbReference>
<dbReference type="InterPro" id="IPR000182">
    <property type="entry name" value="GNAT_dom"/>
</dbReference>
<organism evidence="2 3">
    <name type="scientific">Marinicella sediminis</name>
    <dbReference type="NCBI Taxonomy" id="1792834"/>
    <lineage>
        <taxon>Bacteria</taxon>
        <taxon>Pseudomonadati</taxon>
        <taxon>Pseudomonadota</taxon>
        <taxon>Gammaproteobacteria</taxon>
        <taxon>Lysobacterales</taxon>
        <taxon>Marinicellaceae</taxon>
        <taxon>Marinicella</taxon>
    </lineage>
</organism>
<dbReference type="SUPFAM" id="SSF55729">
    <property type="entry name" value="Acyl-CoA N-acyltransferases (Nat)"/>
    <property type="match status" value="1"/>
</dbReference>
<keyword evidence="2" id="KW-0808">Transferase</keyword>
<gene>
    <name evidence="2" type="ORF">ACFODZ_12920</name>
</gene>
<proteinExistence type="predicted"/>
<evidence type="ECO:0000259" key="1">
    <source>
        <dbReference type="PROSITE" id="PS51186"/>
    </source>
</evidence>
<dbReference type="PANTHER" id="PTHR43792:SF1">
    <property type="entry name" value="N-ACETYLTRANSFERASE DOMAIN-CONTAINING PROTEIN"/>
    <property type="match status" value="1"/>
</dbReference>
<keyword evidence="3" id="KW-1185">Reference proteome</keyword>